<sequence length="65" mass="6710">MGGFLVAAPATARPKDGPSFETQWHTRVPGDVVHLGLVAGDILAALASSARDEQLSPVPMVLTVS</sequence>
<dbReference type="AlphaFoldDB" id="A0A164IX18"/>
<name>A0A164IX18_9NOCA</name>
<evidence type="ECO:0000313" key="1">
    <source>
        <dbReference type="EMBL" id="KZM69822.1"/>
    </source>
</evidence>
<dbReference type="Proteomes" id="UP000076512">
    <property type="component" value="Unassembled WGS sequence"/>
</dbReference>
<keyword evidence="2" id="KW-1185">Reference proteome</keyword>
<evidence type="ECO:0000313" key="2">
    <source>
        <dbReference type="Proteomes" id="UP000076512"/>
    </source>
</evidence>
<dbReference type="STRING" id="455432.AWN90_04200"/>
<proteinExistence type="predicted"/>
<protein>
    <submittedName>
        <fullName evidence="1">Uncharacterized protein</fullName>
    </submittedName>
</protein>
<gene>
    <name evidence="1" type="ORF">AWN90_04200</name>
</gene>
<dbReference type="RefSeq" id="WP_067577831.1">
    <property type="nucleotide sequence ID" value="NZ_JABMCZ010000003.1"/>
</dbReference>
<organism evidence="1 2">
    <name type="scientific">Nocardia terpenica</name>
    <dbReference type="NCBI Taxonomy" id="455432"/>
    <lineage>
        <taxon>Bacteria</taxon>
        <taxon>Bacillati</taxon>
        <taxon>Actinomycetota</taxon>
        <taxon>Actinomycetes</taxon>
        <taxon>Mycobacteriales</taxon>
        <taxon>Nocardiaceae</taxon>
        <taxon>Nocardia</taxon>
    </lineage>
</organism>
<comment type="caution">
    <text evidence="1">The sequence shown here is derived from an EMBL/GenBank/DDBJ whole genome shotgun (WGS) entry which is preliminary data.</text>
</comment>
<dbReference type="EMBL" id="LWGR01000016">
    <property type="protein sequence ID" value="KZM69822.1"/>
    <property type="molecule type" value="Genomic_DNA"/>
</dbReference>
<reference evidence="1 2" key="1">
    <citation type="submission" date="2016-04" db="EMBL/GenBank/DDBJ databases">
        <authorList>
            <person name="Evans L.H."/>
            <person name="Alamgir A."/>
            <person name="Owens N."/>
            <person name="Weber N.D."/>
            <person name="Virtaneva K."/>
            <person name="Barbian K."/>
            <person name="Babar A."/>
            <person name="Rosenke K."/>
        </authorList>
    </citation>
    <scope>NUCLEOTIDE SEQUENCE [LARGE SCALE GENOMIC DNA]</scope>
    <source>
        <strain evidence="1 2">IFM 0406</strain>
    </source>
</reference>
<accession>A0A164IX18</accession>